<dbReference type="FunFam" id="3.40.630.10:FF:000065">
    <property type="entry name" value="Transferrin receptor 1b"/>
    <property type="match status" value="1"/>
</dbReference>
<dbReference type="RefSeq" id="XP_007441825.1">
    <property type="nucleotide sequence ID" value="XM_007441763.3"/>
</dbReference>
<evidence type="ECO:0000259" key="12">
    <source>
        <dbReference type="Pfam" id="PF02225"/>
    </source>
</evidence>
<dbReference type="InterPro" id="IPR007365">
    <property type="entry name" value="TFR-like_dimer_dom"/>
</dbReference>
<dbReference type="GO" id="GO:0006879">
    <property type="term" value="P:intracellular iron ion homeostasis"/>
    <property type="evidence" value="ECO:0007669"/>
    <property type="project" value="UniProtKB-UniRule"/>
</dbReference>
<dbReference type="Pfam" id="PF02225">
    <property type="entry name" value="PA"/>
    <property type="match status" value="1"/>
</dbReference>
<evidence type="ECO:0000256" key="9">
    <source>
        <dbReference type="ARBA" id="ARBA00023180"/>
    </source>
</evidence>
<keyword evidence="9 10" id="KW-0325">Glycoprotein</keyword>
<evidence type="ECO:0000256" key="5">
    <source>
        <dbReference type="ARBA" id="ARBA00022989"/>
    </source>
</evidence>
<evidence type="ECO:0000256" key="7">
    <source>
        <dbReference type="ARBA" id="ARBA00023157"/>
    </source>
</evidence>
<dbReference type="Pfam" id="PF04389">
    <property type="entry name" value="Peptidase_M28"/>
    <property type="match status" value="1"/>
</dbReference>
<proteinExistence type="inferred from homology"/>
<dbReference type="FunFam" id="1.20.930.40:FF:000002">
    <property type="entry name" value="Transferrin receptor protein 1"/>
    <property type="match status" value="1"/>
</dbReference>
<dbReference type="InterPro" id="IPR046450">
    <property type="entry name" value="PA_dom_sf"/>
</dbReference>
<organism evidence="15 16">
    <name type="scientific">Python bivittatus</name>
    <name type="common">Burmese python</name>
    <name type="synonym">Python molurus bivittatus</name>
    <dbReference type="NCBI Taxonomy" id="176946"/>
    <lineage>
        <taxon>Eukaryota</taxon>
        <taxon>Metazoa</taxon>
        <taxon>Chordata</taxon>
        <taxon>Craniata</taxon>
        <taxon>Vertebrata</taxon>
        <taxon>Euteleostomi</taxon>
        <taxon>Lepidosauria</taxon>
        <taxon>Squamata</taxon>
        <taxon>Bifurcata</taxon>
        <taxon>Unidentata</taxon>
        <taxon>Episquamata</taxon>
        <taxon>Toxicofera</taxon>
        <taxon>Serpentes</taxon>
        <taxon>Henophidia</taxon>
        <taxon>Pythonidae</taxon>
        <taxon>Python</taxon>
    </lineage>
</organism>
<dbReference type="Proteomes" id="UP000695026">
    <property type="component" value="Unplaced"/>
</dbReference>
<evidence type="ECO:0000256" key="8">
    <source>
        <dbReference type="ARBA" id="ARBA00023170"/>
    </source>
</evidence>
<comment type="PTM">
    <text evidence="10">Stearoylated.</text>
</comment>
<dbReference type="CTD" id="7037"/>
<keyword evidence="3 10" id="KW-0812">Transmembrane</keyword>
<dbReference type="OrthoDB" id="5841748at2759"/>
<comment type="similarity">
    <text evidence="1 10">Belongs to the peptidase M28 family. M28B subfamily.</text>
</comment>
<dbReference type="PANTHER" id="PTHR10404:SF26">
    <property type="entry name" value="TRANSFERRIN RECEPTOR PROTEIN 1"/>
    <property type="match status" value="1"/>
</dbReference>
<dbReference type="KEGG" id="pbi:103066564"/>
<keyword evidence="7" id="KW-1015">Disulfide bond</keyword>
<evidence type="ECO:0000256" key="10">
    <source>
        <dbReference type="RuleBase" id="RU367157"/>
    </source>
</evidence>
<dbReference type="InterPro" id="IPR007484">
    <property type="entry name" value="Peptidase_M28"/>
</dbReference>
<evidence type="ECO:0000256" key="11">
    <source>
        <dbReference type="SAM" id="MobiDB-lite"/>
    </source>
</evidence>
<comment type="function">
    <text evidence="10">Cellular uptake of iron occurs via receptor-mediated endocytosis of ligand-occupied transferrin receptor into specialized endosomes. Endosomal acidification leads to iron release. The apotransferrin-receptor complex is then recycled to the cell surface with a return to neutral pH and the concomitant loss of affinity of apotransferrin for its receptor. Transferrin receptor is necessary for development of erythrocytes and the nervous system. Acts as a lipid sensor that regulates mitochondrial fusion by regulating activation of the JNK pathway.</text>
</comment>
<keyword evidence="15" id="KW-1185">Reference proteome</keyword>
<keyword evidence="5 10" id="KW-1133">Transmembrane helix</keyword>
<feature type="region of interest" description="Disordered" evidence="11">
    <location>
        <begin position="101"/>
        <end position="122"/>
    </location>
</feature>
<keyword evidence="6 10" id="KW-0472">Membrane</keyword>
<feature type="domain" description="PA" evidence="12">
    <location>
        <begin position="230"/>
        <end position="293"/>
    </location>
</feature>
<evidence type="ECO:0000313" key="16">
    <source>
        <dbReference type="RefSeq" id="XP_007441825.1"/>
    </source>
</evidence>
<evidence type="ECO:0000313" key="15">
    <source>
        <dbReference type="Proteomes" id="UP000695026"/>
    </source>
</evidence>
<evidence type="ECO:0000256" key="3">
    <source>
        <dbReference type="ARBA" id="ARBA00022692"/>
    </source>
</evidence>
<sequence>MDHARRAIFNVFGGEPLSYTRFSLARQPDGDSSHVEMKLSAEEEGGENGMIDHLQPQEVRPRKSRHLWCVCAGAALLLLIGFLFGYISFRARMQPVATCNNGAGSSSDGASYSSSSDYTETDVPSEPVLYWGDLKRKLNEKLSSATFQDTIRRVSSSSHEAGSTEDEMLADYIHQQFDRYKLDKVWSDEHYVRLQAKGSSSNVVSLDDPGKTVLETPSAFVAYGENAEVSGKPVYANYGRKEDFKVLLEQSIGMNGTVIVVRAGRISFAEKVANAKVQGAVGVLIYPDPVDYKDLGENIAQFGHVHLGTGDPYTPGFPSFNHTQFPPVQSSALPRIPVQSISSSAARKLSSVMNGSDCPSTWQNTVFRKCATSPAGTSVRLKVDNLLVEKKILNIFGVVKGFVEPDRYIVIGAQRDAWVTGTVKSGVGTALLLELAYVLSEMVKTDGYKPHRSIVFASWSAGEFGAVGATEWLEGYAASLHLKAFAYINLDGAVSGSKEFRFSSSPMLKKLLEEAVTDVKLLSFSLRTTLASKEVPFQVDDTARTFTAYSGIPAISFSFNNGGSSYPYPYFGTSQDNLNNLLHAFGNSLSQLENAMRTAAEVAGRMALRLTHDRELYLDYKSYDSRVHGFVMGLLPYQRDMRKKGLDLQWLLGARGDFTRATASLSLDVKNTDLNDKDASRVLNDRLMKVEYQFLSPYVSPKDTPFRHIFLGSGSHTVQALLEHVSLLKSDPSAFDEVLFRNQLALLTWTIQGAANALAGDIWNIDNEF</sequence>
<feature type="domain" description="Transferrin receptor-like dimerisation" evidence="13">
    <location>
        <begin position="647"/>
        <end position="758"/>
    </location>
</feature>
<keyword evidence="4" id="KW-0735">Signal-anchor</keyword>
<dbReference type="Gene3D" id="1.20.930.40">
    <property type="entry name" value="Transferrin receptor-like, dimerisation domain"/>
    <property type="match status" value="1"/>
</dbReference>
<keyword evidence="8 10" id="KW-0675">Receptor</keyword>
<dbReference type="OMA" id="YQDSNWI"/>
<feature type="transmembrane region" description="Helical" evidence="10">
    <location>
        <begin position="67"/>
        <end position="89"/>
    </location>
</feature>
<name>A0A9F2WJE5_PYTBI</name>
<evidence type="ECO:0000256" key="1">
    <source>
        <dbReference type="ARBA" id="ARBA00005634"/>
    </source>
</evidence>
<dbReference type="InterPro" id="IPR039373">
    <property type="entry name" value="Peptidase_M28B"/>
</dbReference>
<evidence type="ECO:0000256" key="6">
    <source>
        <dbReference type="ARBA" id="ARBA00023136"/>
    </source>
</evidence>
<keyword evidence="10" id="KW-0449">Lipoprotein</keyword>
<dbReference type="GO" id="GO:0033572">
    <property type="term" value="P:transferrin transport"/>
    <property type="evidence" value="ECO:0007669"/>
    <property type="project" value="UniProtKB-UniRule"/>
</dbReference>
<dbReference type="Pfam" id="PF04253">
    <property type="entry name" value="TFR_dimer"/>
    <property type="match status" value="1"/>
</dbReference>
<feature type="compositionally biased region" description="Low complexity" evidence="11">
    <location>
        <begin position="103"/>
        <end position="118"/>
    </location>
</feature>
<gene>
    <name evidence="16" type="primary">TFRC</name>
</gene>
<dbReference type="InterPro" id="IPR003137">
    <property type="entry name" value="PA_domain"/>
</dbReference>
<evidence type="ECO:0000259" key="13">
    <source>
        <dbReference type="Pfam" id="PF04253"/>
    </source>
</evidence>
<dbReference type="SUPFAM" id="SSF52025">
    <property type="entry name" value="PA domain"/>
    <property type="match status" value="1"/>
</dbReference>
<dbReference type="GO" id="GO:0004998">
    <property type="term" value="F:transferrin receptor activity"/>
    <property type="evidence" value="ECO:0007669"/>
    <property type="project" value="UniProtKB-UniRule"/>
</dbReference>
<feature type="domain" description="Peptidase M28" evidence="14">
    <location>
        <begin position="394"/>
        <end position="581"/>
    </location>
</feature>
<evidence type="ECO:0000256" key="4">
    <source>
        <dbReference type="ARBA" id="ARBA00022968"/>
    </source>
</evidence>
<dbReference type="AlphaFoldDB" id="A0A9F2WJE5"/>
<dbReference type="GO" id="GO:0031623">
    <property type="term" value="P:receptor internalization"/>
    <property type="evidence" value="ECO:0007669"/>
    <property type="project" value="UniProtKB-UniRule"/>
</dbReference>
<accession>A0A9F2WJE5</accession>
<dbReference type="Gene3D" id="3.40.630.10">
    <property type="entry name" value="Zn peptidases"/>
    <property type="match status" value="1"/>
</dbReference>
<dbReference type="FunFam" id="3.50.30.30:FF:000010">
    <property type="entry name" value="Transferrin receptor protein 1"/>
    <property type="match status" value="1"/>
</dbReference>
<dbReference type="PANTHER" id="PTHR10404">
    <property type="entry name" value="N-ACETYLATED-ALPHA-LINKED ACIDIC DIPEPTIDASE"/>
    <property type="match status" value="1"/>
</dbReference>
<dbReference type="SUPFAM" id="SSF47672">
    <property type="entry name" value="Transferrin receptor-like dimerisation domain"/>
    <property type="match status" value="1"/>
</dbReference>
<protein>
    <recommendedName>
        <fullName evidence="10">Transferrin receptor protein 1</fullName>
    </recommendedName>
</protein>
<dbReference type="SUPFAM" id="SSF53187">
    <property type="entry name" value="Zn-dependent exopeptidases"/>
    <property type="match status" value="1"/>
</dbReference>
<comment type="subunit">
    <text evidence="10">Homodimer; disulfide-linked.</text>
</comment>
<evidence type="ECO:0000259" key="14">
    <source>
        <dbReference type="Pfam" id="PF04389"/>
    </source>
</evidence>
<keyword evidence="2 10" id="KW-1003">Cell membrane</keyword>
<keyword evidence="10" id="KW-0564">Palmitate</keyword>
<dbReference type="Gene3D" id="3.50.30.30">
    <property type="match status" value="1"/>
</dbReference>
<dbReference type="GeneID" id="103066564"/>
<dbReference type="GO" id="GO:0042470">
    <property type="term" value="C:melanosome"/>
    <property type="evidence" value="ECO:0007669"/>
    <property type="project" value="UniProtKB-SubCell"/>
</dbReference>
<comment type="subcellular location">
    <subcellularLocation>
        <location evidence="10">Cell membrane</location>
        <topology evidence="10">Single-pass type II membrane protein</topology>
    </subcellularLocation>
    <subcellularLocation>
        <location evidence="10">Melanosome</location>
    </subcellularLocation>
</comment>
<keyword evidence="10" id="KW-0254">Endocytosis</keyword>
<evidence type="ECO:0000256" key="2">
    <source>
        <dbReference type="ARBA" id="ARBA00022475"/>
    </source>
</evidence>
<dbReference type="GO" id="GO:0009897">
    <property type="term" value="C:external side of plasma membrane"/>
    <property type="evidence" value="ECO:0007669"/>
    <property type="project" value="TreeGrafter"/>
</dbReference>
<dbReference type="InterPro" id="IPR036757">
    <property type="entry name" value="TFR-like_dimer_dom_sf"/>
</dbReference>
<reference evidence="16" key="1">
    <citation type="submission" date="2025-08" db="UniProtKB">
        <authorList>
            <consortium name="RefSeq"/>
        </authorList>
    </citation>
    <scope>IDENTIFICATION</scope>
    <source>
        <tissue evidence="16">Liver</tissue>
    </source>
</reference>